<evidence type="ECO:0000313" key="13">
    <source>
        <dbReference type="Proteomes" id="UP000464318"/>
    </source>
</evidence>
<organism evidence="12 13">
    <name type="scientific">Bergeyella cardium</name>
    <dbReference type="NCBI Taxonomy" id="1585976"/>
    <lineage>
        <taxon>Bacteria</taxon>
        <taxon>Pseudomonadati</taxon>
        <taxon>Bacteroidota</taxon>
        <taxon>Flavobacteriia</taxon>
        <taxon>Flavobacteriales</taxon>
        <taxon>Weeksellaceae</taxon>
        <taxon>Bergeyella</taxon>
    </lineage>
</organism>
<protein>
    <submittedName>
        <fullName evidence="12">TonB-dependent receptor</fullName>
    </submittedName>
</protein>
<comment type="subcellular location">
    <subcellularLocation>
        <location evidence="1 10">Cell outer membrane</location>
        <topology evidence="1 10">Multi-pass membrane protein</topology>
    </subcellularLocation>
</comment>
<dbReference type="GO" id="GO:0044718">
    <property type="term" value="P:siderophore transmembrane transport"/>
    <property type="evidence" value="ECO:0007669"/>
    <property type="project" value="TreeGrafter"/>
</dbReference>
<evidence type="ECO:0000313" key="12">
    <source>
        <dbReference type="EMBL" id="QHN65491.1"/>
    </source>
</evidence>
<dbReference type="OrthoDB" id="9764669at2"/>
<keyword evidence="4 10" id="KW-0812">Transmembrane</keyword>
<keyword evidence="8 12" id="KW-0675">Receptor</keyword>
<dbReference type="InterPro" id="IPR037066">
    <property type="entry name" value="Plug_dom_sf"/>
</dbReference>
<dbReference type="EMBL" id="CP029149">
    <property type="protein sequence ID" value="QHN65491.1"/>
    <property type="molecule type" value="Genomic_DNA"/>
</dbReference>
<evidence type="ECO:0000256" key="1">
    <source>
        <dbReference type="ARBA" id="ARBA00004571"/>
    </source>
</evidence>
<evidence type="ECO:0000256" key="4">
    <source>
        <dbReference type="ARBA" id="ARBA00022692"/>
    </source>
</evidence>
<keyword evidence="9 10" id="KW-0998">Cell outer membrane</keyword>
<evidence type="ECO:0000256" key="6">
    <source>
        <dbReference type="ARBA" id="ARBA00023077"/>
    </source>
</evidence>
<keyword evidence="7 10" id="KW-0472">Membrane</keyword>
<dbReference type="Gene3D" id="2.40.170.20">
    <property type="entry name" value="TonB-dependent receptor, beta-barrel domain"/>
    <property type="match status" value="1"/>
</dbReference>
<evidence type="ECO:0000256" key="2">
    <source>
        <dbReference type="ARBA" id="ARBA00022448"/>
    </source>
</evidence>
<dbReference type="PANTHER" id="PTHR30069:SF29">
    <property type="entry name" value="HEMOGLOBIN AND HEMOGLOBIN-HAPTOGLOBIN-BINDING PROTEIN 1-RELATED"/>
    <property type="match status" value="1"/>
</dbReference>
<evidence type="ECO:0000256" key="7">
    <source>
        <dbReference type="ARBA" id="ARBA00023136"/>
    </source>
</evidence>
<dbReference type="SUPFAM" id="SSF56935">
    <property type="entry name" value="Porins"/>
    <property type="match status" value="1"/>
</dbReference>
<keyword evidence="13" id="KW-1185">Reference proteome</keyword>
<comment type="similarity">
    <text evidence="10 11">Belongs to the TonB-dependent receptor family.</text>
</comment>
<dbReference type="InterPro" id="IPR000531">
    <property type="entry name" value="Beta-barrel_TonB"/>
</dbReference>
<evidence type="ECO:0000256" key="9">
    <source>
        <dbReference type="ARBA" id="ARBA00023237"/>
    </source>
</evidence>
<evidence type="ECO:0000256" key="11">
    <source>
        <dbReference type="RuleBase" id="RU003357"/>
    </source>
</evidence>
<dbReference type="InterPro" id="IPR039426">
    <property type="entry name" value="TonB-dep_rcpt-like"/>
</dbReference>
<accession>A0A6P1QX83</accession>
<dbReference type="GO" id="GO:0015344">
    <property type="term" value="F:siderophore uptake transmembrane transporter activity"/>
    <property type="evidence" value="ECO:0007669"/>
    <property type="project" value="TreeGrafter"/>
</dbReference>
<evidence type="ECO:0000256" key="5">
    <source>
        <dbReference type="ARBA" id="ARBA00022729"/>
    </source>
</evidence>
<dbReference type="Proteomes" id="UP000464318">
    <property type="component" value="Chromosome"/>
</dbReference>
<gene>
    <name evidence="12" type="ORF">DBX24_06135</name>
</gene>
<dbReference type="PANTHER" id="PTHR30069">
    <property type="entry name" value="TONB-DEPENDENT OUTER MEMBRANE RECEPTOR"/>
    <property type="match status" value="1"/>
</dbReference>
<dbReference type="PROSITE" id="PS52016">
    <property type="entry name" value="TONB_DEPENDENT_REC_3"/>
    <property type="match status" value="1"/>
</dbReference>
<evidence type="ECO:0000256" key="3">
    <source>
        <dbReference type="ARBA" id="ARBA00022452"/>
    </source>
</evidence>
<keyword evidence="3 10" id="KW-1134">Transmembrane beta strand</keyword>
<keyword evidence="6 11" id="KW-0798">TonB box</keyword>
<sequence length="704" mass="80947">MRLDGKLFLGSILLISISAIAQNKEKIRERNIKEVVITGQISPQSVKESIKNVRVITAQDIKNMGAVNLDDALNQYINITVLPDVNSGRSTVSLFGLDSSYFKIFIDNIPFVSEGGVGNNTDLSQININDIERVEIIEGSMGVTHGANAVSGILNIITKKKAQSRYEISASVQEESMGNEYNLKDKGRHIQSLKVNYNINDNWMFSTGFNRNQSNGYFGNYKGKNYLLPDGRRGYKFLPRDYTQENALISYRKGSFKSFYKFEYMETNFNFFDRNSKSGYNDEIGAYRYGTDKKYYYSRNAHHLNANGRFNDFAYNISASYQYQEREIERFRYIINTRQSINRERKKDQSMDVIYSTGTLSKSFADKRYNIQLGYELVNNKGFSEVDDAGHTIKQINKKIDNYDVFALSEIGFTKNFSIRPGFRYSFQTLFNNQYSYSLGLRYLLNDYEFRASGGKSYRTPSFDELYTYNVFEGHSFLGNENLIPENGFSTEASIKKTTELNNGKSRLHNQVMFSTNNISDKIYNALLDLDGNAPKFQYINISKYKSYHISTSNNFKSDNWDFGLGASFAWVSQKVESEKHHTDDRFLLNINANLNLSYNIPQWDTRISAYYKFIGKSQQWTVSTKGYVISEQDPYGWLDMSLQKKFFKKNVEVAFGARNLLNTTDIKRTTTSADGSSRNVQSVALGYGRSFYLKLTYNLNIKQ</sequence>
<dbReference type="AlphaFoldDB" id="A0A6P1QX83"/>
<proteinExistence type="inferred from homology"/>
<keyword evidence="2 10" id="KW-0813">Transport</keyword>
<reference evidence="12 13" key="1">
    <citation type="submission" date="2018-04" db="EMBL/GenBank/DDBJ databases">
        <title>Characteristic and Complete Genome Sequencing of A Novel Member of Infective Endocarditis Causative Bacteria: Bergeyella cardium QL-PH.</title>
        <authorList>
            <person name="Pan H."/>
            <person name="Sun E."/>
            <person name="Zhang Y."/>
        </authorList>
    </citation>
    <scope>NUCLEOTIDE SEQUENCE [LARGE SCALE GENOMIC DNA]</scope>
    <source>
        <strain evidence="12 13">HPQL</strain>
    </source>
</reference>
<dbReference type="Pfam" id="PF07715">
    <property type="entry name" value="Plug"/>
    <property type="match status" value="1"/>
</dbReference>
<evidence type="ECO:0000256" key="8">
    <source>
        <dbReference type="ARBA" id="ARBA00023170"/>
    </source>
</evidence>
<dbReference type="RefSeq" id="WP_120489493.1">
    <property type="nucleotide sequence ID" value="NZ_CP029149.1"/>
</dbReference>
<keyword evidence="5" id="KW-0732">Signal</keyword>
<evidence type="ECO:0000256" key="10">
    <source>
        <dbReference type="PROSITE-ProRule" id="PRU01360"/>
    </source>
</evidence>
<dbReference type="InterPro" id="IPR012910">
    <property type="entry name" value="Plug_dom"/>
</dbReference>
<dbReference type="KEGG" id="bcad:DBX24_06135"/>
<dbReference type="InterPro" id="IPR036942">
    <property type="entry name" value="Beta-barrel_TonB_sf"/>
</dbReference>
<name>A0A6P1QX83_9FLAO</name>
<dbReference type="Pfam" id="PF00593">
    <property type="entry name" value="TonB_dep_Rec_b-barrel"/>
    <property type="match status" value="1"/>
</dbReference>
<dbReference type="GO" id="GO:0009279">
    <property type="term" value="C:cell outer membrane"/>
    <property type="evidence" value="ECO:0007669"/>
    <property type="project" value="UniProtKB-SubCell"/>
</dbReference>
<dbReference type="Gene3D" id="2.170.130.10">
    <property type="entry name" value="TonB-dependent receptor, plug domain"/>
    <property type="match status" value="1"/>
</dbReference>